<dbReference type="Proteomes" id="UP000799779">
    <property type="component" value="Unassembled WGS sequence"/>
</dbReference>
<dbReference type="AlphaFoldDB" id="A0A6A5WQH4"/>
<dbReference type="PANTHER" id="PTHR42085">
    <property type="entry name" value="F-BOX DOMAIN-CONTAINING PROTEIN"/>
    <property type="match status" value="1"/>
</dbReference>
<evidence type="ECO:0000313" key="1">
    <source>
        <dbReference type="EMBL" id="KAF2001335.1"/>
    </source>
</evidence>
<gene>
    <name evidence="1" type="ORF">P154DRAFT_521733</name>
</gene>
<proteinExistence type="predicted"/>
<keyword evidence="2" id="KW-1185">Reference proteome</keyword>
<dbReference type="EMBL" id="ML977583">
    <property type="protein sequence ID" value="KAF2001335.1"/>
    <property type="molecule type" value="Genomic_DNA"/>
</dbReference>
<reference evidence="1" key="1">
    <citation type="journal article" date="2020" name="Stud. Mycol.">
        <title>101 Dothideomycetes genomes: a test case for predicting lifestyles and emergence of pathogens.</title>
        <authorList>
            <person name="Haridas S."/>
            <person name="Albert R."/>
            <person name="Binder M."/>
            <person name="Bloem J."/>
            <person name="Labutti K."/>
            <person name="Salamov A."/>
            <person name="Andreopoulos B."/>
            <person name="Baker S."/>
            <person name="Barry K."/>
            <person name="Bills G."/>
            <person name="Bluhm B."/>
            <person name="Cannon C."/>
            <person name="Castanera R."/>
            <person name="Culley D."/>
            <person name="Daum C."/>
            <person name="Ezra D."/>
            <person name="Gonzalez J."/>
            <person name="Henrissat B."/>
            <person name="Kuo A."/>
            <person name="Liang C."/>
            <person name="Lipzen A."/>
            <person name="Lutzoni F."/>
            <person name="Magnuson J."/>
            <person name="Mondo S."/>
            <person name="Nolan M."/>
            <person name="Ohm R."/>
            <person name="Pangilinan J."/>
            <person name="Park H.-J."/>
            <person name="Ramirez L."/>
            <person name="Alfaro M."/>
            <person name="Sun H."/>
            <person name="Tritt A."/>
            <person name="Yoshinaga Y."/>
            <person name="Zwiers L.-H."/>
            <person name="Turgeon B."/>
            <person name="Goodwin S."/>
            <person name="Spatafora J."/>
            <person name="Crous P."/>
            <person name="Grigoriev I."/>
        </authorList>
    </citation>
    <scope>NUCLEOTIDE SEQUENCE</scope>
    <source>
        <strain evidence="1">CBS 123094</strain>
    </source>
</reference>
<name>A0A6A5WQH4_9PLEO</name>
<protein>
    <submittedName>
        <fullName evidence="1">Uncharacterized protein</fullName>
    </submittedName>
</protein>
<organism evidence="1 2">
    <name type="scientific">Amniculicola lignicola CBS 123094</name>
    <dbReference type="NCBI Taxonomy" id="1392246"/>
    <lineage>
        <taxon>Eukaryota</taxon>
        <taxon>Fungi</taxon>
        <taxon>Dikarya</taxon>
        <taxon>Ascomycota</taxon>
        <taxon>Pezizomycotina</taxon>
        <taxon>Dothideomycetes</taxon>
        <taxon>Pleosporomycetidae</taxon>
        <taxon>Pleosporales</taxon>
        <taxon>Amniculicolaceae</taxon>
        <taxon>Amniculicola</taxon>
    </lineage>
</organism>
<sequence>MHPKIFRARKANESTPLLNLPGEILNRIYSFALFSPSGLHYKALPIDQMPQGQKSIFYSTTNHPRLPQASNFRKTRKTHYHEFNQLKYTCRKLYHETAGLELKLNPTITFTQDHTSTPAQDFLLFATTCTPLYLSWLKTITIGPSEEVSGDPLEDSISTFKRLGRFATANPHTALKYIIGGWTYPPSNACSLHSMLFIQTGVALSYLLRDRDLGSLGHGFVDVPKWPGIQKWREGEGVVAFQTNNLRFCPDLRALPERFGGELREVWGDGGILLERMEKDVRVWEGFARGWVEGGL</sequence>
<dbReference type="OrthoDB" id="4790878at2759"/>
<accession>A0A6A5WQH4</accession>
<evidence type="ECO:0000313" key="2">
    <source>
        <dbReference type="Proteomes" id="UP000799779"/>
    </source>
</evidence>
<dbReference type="PANTHER" id="PTHR42085:SF1">
    <property type="entry name" value="F-BOX DOMAIN-CONTAINING PROTEIN"/>
    <property type="match status" value="1"/>
</dbReference>
<dbReference type="InterPro" id="IPR038883">
    <property type="entry name" value="AN11006-like"/>
</dbReference>